<accession>A0AAD7VCL4</accession>
<name>A0AAD7VCL4_9FUNG</name>
<organism evidence="1 2">
    <name type="scientific">Lichtheimia ornata</name>
    <dbReference type="NCBI Taxonomy" id="688661"/>
    <lineage>
        <taxon>Eukaryota</taxon>
        <taxon>Fungi</taxon>
        <taxon>Fungi incertae sedis</taxon>
        <taxon>Mucoromycota</taxon>
        <taxon>Mucoromycotina</taxon>
        <taxon>Mucoromycetes</taxon>
        <taxon>Mucorales</taxon>
        <taxon>Lichtheimiaceae</taxon>
        <taxon>Lichtheimia</taxon>
    </lineage>
</organism>
<dbReference type="EMBL" id="JARTCD010000004">
    <property type="protein sequence ID" value="KAJ8662595.1"/>
    <property type="molecule type" value="Genomic_DNA"/>
</dbReference>
<gene>
    <name evidence="1" type="ORF">O0I10_001557</name>
</gene>
<reference evidence="1 2" key="1">
    <citation type="submission" date="2023-03" db="EMBL/GenBank/DDBJ databases">
        <title>Genome sequence of Lichtheimia ornata CBS 291.66.</title>
        <authorList>
            <person name="Mohabir J.T."/>
            <person name="Shea T.P."/>
            <person name="Kurbessoian T."/>
            <person name="Berby B."/>
            <person name="Fontaine J."/>
            <person name="Livny J."/>
            <person name="Gnirke A."/>
            <person name="Stajich J.E."/>
            <person name="Cuomo C.A."/>
        </authorList>
    </citation>
    <scope>NUCLEOTIDE SEQUENCE [LARGE SCALE GENOMIC DNA]</scope>
    <source>
        <strain evidence="1">CBS 291.66</strain>
    </source>
</reference>
<keyword evidence="2" id="KW-1185">Reference proteome</keyword>
<proteinExistence type="predicted"/>
<dbReference type="RefSeq" id="XP_058347508.1">
    <property type="nucleotide sequence ID" value="XM_058481651.1"/>
</dbReference>
<dbReference type="GeneID" id="83208975"/>
<comment type="caution">
    <text evidence="1">The sequence shown here is derived from an EMBL/GenBank/DDBJ whole genome shotgun (WGS) entry which is preliminary data.</text>
</comment>
<protein>
    <submittedName>
        <fullName evidence="1">Uncharacterized protein</fullName>
    </submittedName>
</protein>
<dbReference type="Proteomes" id="UP001234581">
    <property type="component" value="Unassembled WGS sequence"/>
</dbReference>
<evidence type="ECO:0000313" key="1">
    <source>
        <dbReference type="EMBL" id="KAJ8662595.1"/>
    </source>
</evidence>
<dbReference type="AlphaFoldDB" id="A0AAD7VCL4"/>
<sequence>MESSVYVVHLSGLPLMKRDDLAIAIRDNMYRYGHVLDVKVCTDEFNLLTGKGSVLLDTSPNDREDPISALEHEIHMETGSQAHRFSKMARHGYSLQLLQEGGS</sequence>
<evidence type="ECO:0000313" key="2">
    <source>
        <dbReference type="Proteomes" id="UP001234581"/>
    </source>
</evidence>